<evidence type="ECO:0000313" key="2">
    <source>
        <dbReference type="EMBL" id="APW62827.1"/>
    </source>
</evidence>
<dbReference type="KEGG" id="pbor:BSF38_04381"/>
<organism evidence="2 3">
    <name type="scientific">Paludisphaera borealis</name>
    <dbReference type="NCBI Taxonomy" id="1387353"/>
    <lineage>
        <taxon>Bacteria</taxon>
        <taxon>Pseudomonadati</taxon>
        <taxon>Planctomycetota</taxon>
        <taxon>Planctomycetia</taxon>
        <taxon>Isosphaerales</taxon>
        <taxon>Isosphaeraceae</taxon>
        <taxon>Paludisphaera</taxon>
    </lineage>
</organism>
<reference evidence="3" key="1">
    <citation type="submission" date="2016-12" db="EMBL/GenBank/DDBJ databases">
        <title>Comparative genomics of four Isosphaeraceae planctomycetes: a common pool of plasmids and glycoside hydrolase genes.</title>
        <authorList>
            <person name="Ivanova A."/>
        </authorList>
    </citation>
    <scope>NUCLEOTIDE SEQUENCE [LARGE SCALE GENOMIC DNA]</scope>
    <source>
        <strain evidence="3">PX4</strain>
    </source>
</reference>
<gene>
    <name evidence="2" type="ORF">BSF38_04381</name>
</gene>
<dbReference type="AlphaFoldDB" id="A0A1U7CV52"/>
<proteinExistence type="predicted"/>
<evidence type="ECO:0000313" key="3">
    <source>
        <dbReference type="Proteomes" id="UP000186309"/>
    </source>
</evidence>
<keyword evidence="3" id="KW-1185">Reference proteome</keyword>
<dbReference type="Proteomes" id="UP000186309">
    <property type="component" value="Chromosome"/>
</dbReference>
<name>A0A1U7CV52_9BACT</name>
<feature type="region of interest" description="Disordered" evidence="1">
    <location>
        <begin position="170"/>
        <end position="189"/>
    </location>
</feature>
<protein>
    <submittedName>
        <fullName evidence="2">Uncharacterized protein</fullName>
    </submittedName>
</protein>
<sequence>MEARSASEWMDSTRRWEIHSLTLRACIRTEWNGSPKRQRVDGFDPPMGNSLAGASSLYSDRVEWKPEAPASEWFRRPHADSLAGASGLLRRVFTARPSSHFHEVGRPKLGHDDLSLKTWGRPSTNFFVRRIEKERLPLIYDGMRSSFGVTFEGEESLRRGYEDKSAWAGSDARGTHAHEPPTSRNTSICWPTYTRAGGLSGRM</sequence>
<accession>A0A1U7CV52</accession>
<dbReference type="EMBL" id="CP019082">
    <property type="protein sequence ID" value="APW62827.1"/>
    <property type="molecule type" value="Genomic_DNA"/>
</dbReference>
<evidence type="ECO:0000256" key="1">
    <source>
        <dbReference type="SAM" id="MobiDB-lite"/>
    </source>
</evidence>